<feature type="binding site" evidence="3">
    <location>
        <position position="60"/>
    </location>
    <ligand>
        <name>Mg(2+)</name>
        <dbReference type="ChEBI" id="CHEBI:18420"/>
        <label>1</label>
    </ligand>
</feature>
<evidence type="ECO:0000256" key="3">
    <source>
        <dbReference type="PIRSR" id="PIRSR605502-1"/>
    </source>
</evidence>
<sequence length="302" mass="33299">MDKMLEKFEGSILGLSIGDALGMPTEWFTKEEIAEKYGLIDNFVDPKNKFNGILKAGQYTDDTDQTIAILNSFDVRGFNNDIFIKELIKWYNNNPVGMGPTSTKAIEKLINGDTTGCDSRTCGSSMRVGPLGLFYFGEYDKLKEITIKATKLTHNNDEAIAGALSIAFFVAESVNNVKSEKSIKRCAKFIEDVSYDFSEKILLINDLNSANDAYELFDTGLPAIECVPSAIATFLRTDTFKDGMISCVNAGGDTDSMGSMYGAIAGAYYGVSNIPELWIAGLQNKDLLVDLSKKLYKLRFKK</sequence>
<feature type="binding site" evidence="3">
    <location>
        <position position="255"/>
    </location>
    <ligand>
        <name>Mg(2+)</name>
        <dbReference type="ChEBI" id="CHEBI:18420"/>
        <label>1</label>
    </ligand>
</feature>
<dbReference type="RefSeq" id="WP_104837417.1">
    <property type="nucleotide sequence ID" value="NZ_CP026606.1"/>
</dbReference>
<evidence type="ECO:0000313" key="6">
    <source>
        <dbReference type="EMBL" id="MBB6497120.1"/>
    </source>
</evidence>
<protein>
    <submittedName>
        <fullName evidence="4">ADP-ribosyl-[dinitrogen reductase] glycohydrolase</fullName>
        <ecNumber evidence="4">3.2.2.24</ecNumber>
    </submittedName>
    <submittedName>
        <fullName evidence="5">ADP-ribosylglycohydrolase</fullName>
    </submittedName>
</protein>
<evidence type="ECO:0000313" key="7">
    <source>
        <dbReference type="Proteomes" id="UP000239462"/>
    </source>
</evidence>
<dbReference type="EMBL" id="JACDUO010000001">
    <property type="protein sequence ID" value="MBA2864194.1"/>
    <property type="molecule type" value="Genomic_DNA"/>
</dbReference>
<dbReference type="EMBL" id="CP026606">
    <property type="protein sequence ID" value="AVB75778.1"/>
    <property type="molecule type" value="Genomic_DNA"/>
</dbReference>
<dbReference type="PANTHER" id="PTHR16222">
    <property type="entry name" value="ADP-RIBOSYLGLYCOHYDROLASE"/>
    <property type="match status" value="1"/>
</dbReference>
<dbReference type="GeneID" id="36101455"/>
<feature type="binding site" evidence="3">
    <location>
        <position position="253"/>
    </location>
    <ligand>
        <name>Mg(2+)</name>
        <dbReference type="ChEBI" id="CHEBI:18420"/>
        <label>1</label>
    </ligand>
</feature>
<evidence type="ECO:0000313" key="5">
    <source>
        <dbReference type="EMBL" id="MBA2864194.1"/>
    </source>
</evidence>
<comment type="similarity">
    <text evidence="1">Belongs to the ADP-ribosylglycohydrolase family.</text>
</comment>
<comment type="cofactor">
    <cofactor evidence="3">
        <name>Mg(2+)</name>
        <dbReference type="ChEBI" id="CHEBI:18420"/>
    </cofactor>
    <text evidence="3">Binds 2 magnesium ions per subunit.</text>
</comment>
<keyword evidence="3" id="KW-0479">Metal-binding</keyword>
<dbReference type="Proteomes" id="UP000239462">
    <property type="component" value="Chromosome"/>
</dbReference>
<dbReference type="Gene3D" id="1.10.4080.10">
    <property type="entry name" value="ADP-ribosylation/Crystallin J1"/>
    <property type="match status" value="1"/>
</dbReference>
<gene>
    <name evidence="4" type="primary">draG</name>
    <name evidence="5" type="ORF">HNP94_001194</name>
    <name evidence="6" type="ORF">HNP96_001161</name>
    <name evidence="4" type="ORF">MMJJ_03610</name>
</gene>
<feature type="binding site" evidence="3">
    <location>
        <position position="62"/>
    </location>
    <ligand>
        <name>Mg(2+)</name>
        <dbReference type="ChEBI" id="CHEBI:18420"/>
        <label>1</label>
    </ligand>
</feature>
<dbReference type="InterPro" id="IPR005502">
    <property type="entry name" value="Ribosyl_crysJ1"/>
</dbReference>
<dbReference type="EMBL" id="JACHED010000002">
    <property type="protein sequence ID" value="MBB6497120.1"/>
    <property type="molecule type" value="Genomic_DNA"/>
</dbReference>
<dbReference type="GO" id="GO:0047407">
    <property type="term" value="F:ADP-ribosyl-[dinitrogen reductase] hydrolase activity"/>
    <property type="evidence" value="ECO:0007669"/>
    <property type="project" value="UniProtKB-EC"/>
</dbReference>
<reference evidence="6 9" key="3">
    <citation type="submission" date="2020-08" db="EMBL/GenBank/DDBJ databases">
        <title>Genomic Encyclopedia of Type Strains, Phase IV (KMG-V): Genome sequencing to study the core and pangenomes of soil and plant-associated prokaryotes.</title>
        <authorList>
            <person name="Whitman W."/>
        </authorList>
    </citation>
    <scope>NUCLEOTIDE SEQUENCE [LARGE SCALE GENOMIC DNA]</scope>
    <source>
        <strain evidence="5 8">C13</strain>
        <strain evidence="6 9">D1</strain>
    </source>
</reference>
<reference evidence="4" key="2">
    <citation type="submission" date="2018-02" db="EMBL/GenBank/DDBJ databases">
        <title>Complete genome sequence of the Methanococcus maripaludis type strain JJ (DSM 2067), a model for selenoprotein synthesis in Archaea.</title>
        <authorList>
            <person name="Poehlein A."/>
            <person name="Heym D."/>
            <person name="Quitzke V."/>
            <person name="Fersch J."/>
            <person name="Daniel R."/>
            <person name="Rother M."/>
        </authorList>
    </citation>
    <scope>NUCLEOTIDE SEQUENCE [LARGE SCALE GENOMIC DNA]</scope>
    <source>
        <strain evidence="4">DSM 2067</strain>
    </source>
</reference>
<feature type="binding site" evidence="3">
    <location>
        <position position="256"/>
    </location>
    <ligand>
        <name>Mg(2+)</name>
        <dbReference type="ChEBI" id="CHEBI:18420"/>
        <label>1</label>
    </ligand>
</feature>
<dbReference type="Pfam" id="PF03747">
    <property type="entry name" value="ADP_ribosyl_GH"/>
    <property type="match status" value="1"/>
</dbReference>
<keyword evidence="3" id="KW-0460">Magnesium</keyword>
<dbReference type="KEGG" id="mmad:MMJJ_03610"/>
<keyword evidence="2 4" id="KW-0378">Hydrolase</keyword>
<dbReference type="InterPro" id="IPR036705">
    <property type="entry name" value="Ribosyl_crysJ1_sf"/>
</dbReference>
<accession>A0A2L1C8S0</accession>
<dbReference type="Proteomes" id="UP000567099">
    <property type="component" value="Unassembled WGS sequence"/>
</dbReference>
<proteinExistence type="inferred from homology"/>
<evidence type="ECO:0000313" key="9">
    <source>
        <dbReference type="Proteomes" id="UP000590564"/>
    </source>
</evidence>
<dbReference type="InterPro" id="IPR050792">
    <property type="entry name" value="ADP-ribosylglycohydrolase"/>
</dbReference>
<name>A0A2L1C8S0_METMI</name>
<dbReference type="PANTHER" id="PTHR16222:SF24">
    <property type="entry name" value="ADP-RIBOSYLHYDROLASE ARH3"/>
    <property type="match status" value="1"/>
</dbReference>
<dbReference type="EC" id="3.2.2.24" evidence="4"/>
<evidence type="ECO:0000256" key="1">
    <source>
        <dbReference type="ARBA" id="ARBA00010702"/>
    </source>
</evidence>
<reference evidence="7" key="1">
    <citation type="journal article" date="2018" name="Genome Announc.">
        <title>Complete Genome Sequence of the Methanococcus maripaludis Type Strain JJ (DSM 2067), a Model for Selenoprotein Synthesis in Archaea.</title>
        <authorList>
            <person name="Poehlein A."/>
            <person name="Heym D."/>
            <person name="Quitzke V."/>
            <person name="Fersch J."/>
            <person name="Daniel R."/>
            <person name="Rother M."/>
        </authorList>
    </citation>
    <scope>NUCLEOTIDE SEQUENCE [LARGE SCALE GENOMIC DNA]</scope>
    <source>
        <strain evidence="7">DSM 2067</strain>
    </source>
</reference>
<dbReference type="GO" id="GO:0046872">
    <property type="term" value="F:metal ion binding"/>
    <property type="evidence" value="ECO:0007669"/>
    <property type="project" value="UniProtKB-KW"/>
</dbReference>
<dbReference type="AlphaFoldDB" id="A0A2L1C8S0"/>
<dbReference type="SUPFAM" id="SSF101478">
    <property type="entry name" value="ADP-ribosylglycohydrolase"/>
    <property type="match status" value="1"/>
</dbReference>
<evidence type="ECO:0000313" key="8">
    <source>
        <dbReference type="Proteomes" id="UP000567099"/>
    </source>
</evidence>
<organism evidence="4 7">
    <name type="scientific">Methanococcus maripaludis</name>
    <name type="common">Methanococcus deltae</name>
    <dbReference type="NCBI Taxonomy" id="39152"/>
    <lineage>
        <taxon>Archaea</taxon>
        <taxon>Methanobacteriati</taxon>
        <taxon>Methanobacteriota</taxon>
        <taxon>Methanomada group</taxon>
        <taxon>Methanococci</taxon>
        <taxon>Methanococcales</taxon>
        <taxon>Methanococcaceae</taxon>
        <taxon>Methanococcus</taxon>
    </lineage>
</organism>
<keyword evidence="4" id="KW-0326">Glycosidase</keyword>
<feature type="binding site" evidence="3">
    <location>
        <position position="61"/>
    </location>
    <ligand>
        <name>Mg(2+)</name>
        <dbReference type="ChEBI" id="CHEBI:18420"/>
        <label>1</label>
    </ligand>
</feature>
<evidence type="ECO:0000256" key="2">
    <source>
        <dbReference type="ARBA" id="ARBA00022801"/>
    </source>
</evidence>
<dbReference type="Proteomes" id="UP000590564">
    <property type="component" value="Unassembled WGS sequence"/>
</dbReference>
<evidence type="ECO:0000313" key="4">
    <source>
        <dbReference type="EMBL" id="AVB75778.1"/>
    </source>
</evidence>